<dbReference type="InterPro" id="IPR010982">
    <property type="entry name" value="Lambda_DNA-bd_dom_sf"/>
</dbReference>
<dbReference type="Pfam" id="PF19054">
    <property type="entry name" value="DUF5753"/>
    <property type="match status" value="1"/>
</dbReference>
<dbReference type="GO" id="GO:0003677">
    <property type="term" value="F:DNA binding"/>
    <property type="evidence" value="ECO:0007669"/>
    <property type="project" value="InterPro"/>
</dbReference>
<feature type="domain" description="HTH cro/C1-type" evidence="1">
    <location>
        <begin position="21"/>
        <end position="53"/>
    </location>
</feature>
<dbReference type="RefSeq" id="WP_122193763.1">
    <property type="nucleotide sequence ID" value="NZ_JBHSKC010000010.1"/>
</dbReference>
<protein>
    <submittedName>
        <fullName evidence="2">XRE family transcriptional regulator</fullName>
    </submittedName>
</protein>
<dbReference type="PROSITE" id="PS50943">
    <property type="entry name" value="HTH_CROC1"/>
    <property type="match status" value="1"/>
</dbReference>
<keyword evidence="3" id="KW-1185">Reference proteome</keyword>
<accession>A0A3M2MA36</accession>
<dbReference type="Pfam" id="PF13560">
    <property type="entry name" value="HTH_31"/>
    <property type="match status" value="1"/>
</dbReference>
<dbReference type="Proteomes" id="UP000282674">
    <property type="component" value="Unassembled WGS sequence"/>
</dbReference>
<dbReference type="OrthoDB" id="3464941at2"/>
<dbReference type="AlphaFoldDB" id="A0A3M2MA36"/>
<comment type="caution">
    <text evidence="2">The sequence shown here is derived from an EMBL/GenBank/DDBJ whole genome shotgun (WGS) entry which is preliminary data.</text>
</comment>
<dbReference type="CDD" id="cd00093">
    <property type="entry name" value="HTH_XRE"/>
    <property type="match status" value="1"/>
</dbReference>
<reference evidence="2 3" key="1">
    <citation type="submission" date="2018-10" db="EMBL/GenBank/DDBJ databases">
        <title>Isolation from soil.</title>
        <authorList>
            <person name="Hu J."/>
        </authorList>
    </citation>
    <scope>NUCLEOTIDE SEQUENCE [LARGE SCALE GENOMIC DNA]</scope>
    <source>
        <strain evidence="2 3">NEAU-Ht49</strain>
    </source>
</reference>
<organism evidence="2 3">
    <name type="scientific">Actinomadura harenae</name>
    <dbReference type="NCBI Taxonomy" id="2483351"/>
    <lineage>
        <taxon>Bacteria</taxon>
        <taxon>Bacillati</taxon>
        <taxon>Actinomycetota</taxon>
        <taxon>Actinomycetes</taxon>
        <taxon>Streptosporangiales</taxon>
        <taxon>Thermomonosporaceae</taxon>
        <taxon>Actinomadura</taxon>
    </lineage>
</organism>
<proteinExistence type="predicted"/>
<gene>
    <name evidence="2" type="ORF">EBO15_08435</name>
</gene>
<sequence length="271" mass="30937">MPAADFLDPFASLWNAMGVQLRHERKLRGLTLDDVARIIDADRQRVGNYEAGRLKLTKLHVEALDEAWGTVFSAMRSFAVKIGQEEDWVKQLWDFEKNAGDVKTYAHGLIPVPLQTEGYARESLKSMRIVADVEQALRERMERTELLLSQLPRLRLWVLIDESALDPPLDSDLKREQLQHLLDMSERVSIRVIPSSEWNIGTAGSFEVIQTRSRHEVGYMWAQLGGKVVLDSDEVRDLVLRCDRMNALALSETATRSLIRQKLEAISDRMA</sequence>
<dbReference type="SUPFAM" id="SSF47413">
    <property type="entry name" value="lambda repressor-like DNA-binding domains"/>
    <property type="match status" value="1"/>
</dbReference>
<evidence type="ECO:0000313" key="3">
    <source>
        <dbReference type="Proteomes" id="UP000282674"/>
    </source>
</evidence>
<dbReference type="EMBL" id="RFFG01000011">
    <property type="protein sequence ID" value="RMI45930.1"/>
    <property type="molecule type" value="Genomic_DNA"/>
</dbReference>
<dbReference type="InterPro" id="IPR043917">
    <property type="entry name" value="DUF5753"/>
</dbReference>
<evidence type="ECO:0000259" key="1">
    <source>
        <dbReference type="PROSITE" id="PS50943"/>
    </source>
</evidence>
<dbReference type="Gene3D" id="1.10.260.40">
    <property type="entry name" value="lambda repressor-like DNA-binding domains"/>
    <property type="match status" value="1"/>
</dbReference>
<name>A0A3M2MA36_9ACTN</name>
<evidence type="ECO:0000313" key="2">
    <source>
        <dbReference type="EMBL" id="RMI45930.1"/>
    </source>
</evidence>
<dbReference type="InterPro" id="IPR001387">
    <property type="entry name" value="Cro/C1-type_HTH"/>
</dbReference>
<dbReference type="SMART" id="SM00530">
    <property type="entry name" value="HTH_XRE"/>
    <property type="match status" value="1"/>
</dbReference>